<keyword evidence="2" id="KW-0812">Transmembrane</keyword>
<evidence type="ECO:0000313" key="4">
    <source>
        <dbReference type="Proteomes" id="UP000031838"/>
    </source>
</evidence>
<dbReference type="InterPro" id="IPR010131">
    <property type="entry name" value="MdtP/NodT-like"/>
</dbReference>
<keyword evidence="2" id="KW-0472">Membrane</keyword>
<dbReference type="GO" id="GO:0015562">
    <property type="term" value="F:efflux transmembrane transporter activity"/>
    <property type="evidence" value="ECO:0007669"/>
    <property type="project" value="InterPro"/>
</dbReference>
<dbReference type="SUPFAM" id="SSF56954">
    <property type="entry name" value="Outer membrane efflux proteins (OEP)"/>
    <property type="match status" value="1"/>
</dbReference>
<dbReference type="KEGG" id="bgp:BGL_2c06070"/>
<reference evidence="4" key="1">
    <citation type="submission" date="2011-03" db="EMBL/GenBank/DDBJ databases">
        <authorList>
            <person name="Voget S."/>
            <person name="Streit W.R."/>
            <person name="Jaeger K.E."/>
            <person name="Daniel R."/>
        </authorList>
    </citation>
    <scope>NUCLEOTIDE SEQUENCE [LARGE SCALE GENOMIC DNA]</scope>
    <source>
        <strain evidence="4">PG1</strain>
    </source>
</reference>
<dbReference type="GO" id="GO:0005886">
    <property type="term" value="C:plasma membrane"/>
    <property type="evidence" value="ECO:0007669"/>
    <property type="project" value="UniProtKB-SubCell"/>
</dbReference>
<protein>
    <submittedName>
        <fullName evidence="3">Efflux transporter outer membrane factor (OMF) lipoprotein NodT family</fullName>
    </submittedName>
</protein>
<sequence>MISLDRFRAAPRRCAFAVIAAASAAALLGAGCTAGPDYHRPALAVPAQFREAGAQWRRAAPDPLKAVSSRWWDDYHDPVLSRLVDDALRANPTIAAAQASWRLARATVAADRASLWPTLGLDASGSRGQSTPSSRFSGAAGPLLSEQLGGVRNTVSLSGSASWEPDLWGAARRQLESGKAGEAGAAATLAGQQLSIAASVATSYLQLRQCDLDVDLLQGQREIDARLLVIAGAAFDHGTASNDDVLDARASLDGARAALQGARRAREQAEHALAVWTGVPPASFSIAPDPDYAFCEPAEPAALPSTLLERRPDVVGAERAVAAANARIGVAEAAFFPSLDLGAQGGFQHDSLANLLSMPNRVWAVGPALAASLFDGGARRAAVREAEATYDQQVANYRQTVLSAFQGVEDSLSSVNHLREQTHALDAVYRIDLKLFDSARAKASAGTASTQAVLAQQLAVLGARQNLVDMRSALAQGDVALVRNLGGGWDGAAAAHASERR</sequence>
<dbReference type="InterPro" id="IPR003423">
    <property type="entry name" value="OMP_efflux"/>
</dbReference>
<dbReference type="Proteomes" id="UP000031838">
    <property type="component" value="Chromosome 2"/>
</dbReference>
<feature type="chain" id="PRO_5001434304" evidence="2">
    <location>
        <begin position="25"/>
        <end position="501"/>
    </location>
</feature>
<comment type="similarity">
    <text evidence="1 2">Belongs to the outer membrane factor (OMF) (TC 1.B.17) family.</text>
</comment>
<dbReference type="NCBIfam" id="TIGR01845">
    <property type="entry name" value="outer_NodT"/>
    <property type="match status" value="1"/>
</dbReference>
<keyword evidence="4" id="KW-1185">Reference proteome</keyword>
<dbReference type="Gene3D" id="1.20.1600.10">
    <property type="entry name" value="Outer membrane efflux proteins (OEP)"/>
    <property type="match status" value="1"/>
</dbReference>
<dbReference type="PANTHER" id="PTHR30203:SF33">
    <property type="entry name" value="BLR4455 PROTEIN"/>
    <property type="match status" value="1"/>
</dbReference>
<keyword evidence="2" id="KW-0564">Palmitate</keyword>
<dbReference type="PANTHER" id="PTHR30203">
    <property type="entry name" value="OUTER MEMBRANE CATION EFFLUX PROTEIN"/>
    <property type="match status" value="1"/>
</dbReference>
<proteinExistence type="inferred from homology"/>
<reference evidence="3 4" key="2">
    <citation type="journal article" date="2016" name="Appl. Microbiol. Biotechnol.">
        <title>Mutations improving production and secretion of extracellular lipase by Burkholderia glumae PG1.</title>
        <authorList>
            <person name="Knapp A."/>
            <person name="Voget S."/>
            <person name="Gao R."/>
            <person name="Zaburannyi N."/>
            <person name="Krysciak D."/>
            <person name="Breuer M."/>
            <person name="Hauer B."/>
            <person name="Streit W.R."/>
            <person name="Muller R."/>
            <person name="Daniel R."/>
            <person name="Jaeger K.E."/>
        </authorList>
    </citation>
    <scope>NUCLEOTIDE SEQUENCE [LARGE SCALE GENOMIC DNA]</scope>
    <source>
        <strain evidence="3 4">PG1</strain>
    </source>
</reference>
<comment type="subcellular location">
    <subcellularLocation>
        <location evidence="2">Cell membrane</location>
        <topology evidence="2">Lipid-anchor</topology>
    </subcellularLocation>
</comment>
<keyword evidence="2" id="KW-0732">Signal</keyword>
<dbReference type="Gene3D" id="2.20.200.10">
    <property type="entry name" value="Outer membrane efflux proteins (OEP)"/>
    <property type="match status" value="1"/>
</dbReference>
<feature type="signal peptide" evidence="2">
    <location>
        <begin position="1"/>
        <end position="24"/>
    </location>
</feature>
<name>A0A0B6S8V5_BURPL</name>
<dbReference type="Pfam" id="PF02321">
    <property type="entry name" value="OEP"/>
    <property type="match status" value="2"/>
</dbReference>
<gene>
    <name evidence="3" type="ORF">BGL_2c06070</name>
</gene>
<dbReference type="HOGENOM" id="CLU_012817_13_1_4"/>
<accession>A0A0B6S8V5</accession>
<evidence type="ECO:0000256" key="1">
    <source>
        <dbReference type="ARBA" id="ARBA00007613"/>
    </source>
</evidence>
<keyword evidence="2" id="KW-1134">Transmembrane beta strand</keyword>
<dbReference type="EMBL" id="CP002581">
    <property type="protein sequence ID" value="AJK48691.1"/>
    <property type="molecule type" value="Genomic_DNA"/>
</dbReference>
<evidence type="ECO:0000256" key="2">
    <source>
        <dbReference type="RuleBase" id="RU362097"/>
    </source>
</evidence>
<dbReference type="AlphaFoldDB" id="A0A0B6S8V5"/>
<organism evidence="3 4">
    <name type="scientific">Burkholderia plantarii</name>
    <dbReference type="NCBI Taxonomy" id="41899"/>
    <lineage>
        <taxon>Bacteria</taxon>
        <taxon>Pseudomonadati</taxon>
        <taxon>Pseudomonadota</taxon>
        <taxon>Betaproteobacteria</taxon>
        <taxon>Burkholderiales</taxon>
        <taxon>Burkholderiaceae</taxon>
        <taxon>Burkholderia</taxon>
    </lineage>
</organism>
<keyword evidence="2 3" id="KW-0449">Lipoprotein</keyword>
<dbReference type="RefSeq" id="WP_080937344.1">
    <property type="nucleotide sequence ID" value="NZ_CP002581.1"/>
</dbReference>
<evidence type="ECO:0000313" key="3">
    <source>
        <dbReference type="EMBL" id="AJK48691.1"/>
    </source>
</evidence>
<dbReference type="PROSITE" id="PS51257">
    <property type="entry name" value="PROKAR_LIPOPROTEIN"/>
    <property type="match status" value="1"/>
</dbReference>